<dbReference type="Pfam" id="PF14223">
    <property type="entry name" value="Retrotran_gag_2"/>
    <property type="match status" value="1"/>
</dbReference>
<organism evidence="1 2">
    <name type="scientific">Cucumis melo var. makuwa</name>
    <name type="common">Oriental melon</name>
    <dbReference type="NCBI Taxonomy" id="1194695"/>
    <lineage>
        <taxon>Eukaryota</taxon>
        <taxon>Viridiplantae</taxon>
        <taxon>Streptophyta</taxon>
        <taxon>Embryophyta</taxon>
        <taxon>Tracheophyta</taxon>
        <taxon>Spermatophyta</taxon>
        <taxon>Magnoliopsida</taxon>
        <taxon>eudicotyledons</taxon>
        <taxon>Gunneridae</taxon>
        <taxon>Pentapetalae</taxon>
        <taxon>rosids</taxon>
        <taxon>fabids</taxon>
        <taxon>Cucurbitales</taxon>
        <taxon>Cucurbitaceae</taxon>
        <taxon>Benincaseae</taxon>
        <taxon>Cucumis</taxon>
    </lineage>
</organism>
<accession>A0A5A7VE48</accession>
<proteinExistence type="predicted"/>
<sequence length="147" mass="16720">MDQSKSLEENLDKFQKIIVDLNNIGEKISDENQAVILLNSSPETYREVKAAIKYGRDSLTMSIVLDALKTRNLEIKKECKDDELLMARERSEKKSWKETTNGFESVEVLMVSHRDIKDAWIMDSREGTIVSSSADIASDKVTDMSML</sequence>
<gene>
    <name evidence="1" type="ORF">E6C27_scaffold979G00510</name>
</gene>
<protein>
    <submittedName>
        <fullName evidence="1">Retrovirus-related Pol polyprotein from transposon TNT 1-94</fullName>
    </submittedName>
</protein>
<comment type="caution">
    <text evidence="1">The sequence shown here is derived from an EMBL/GenBank/DDBJ whole genome shotgun (WGS) entry which is preliminary data.</text>
</comment>
<dbReference type="Proteomes" id="UP000321393">
    <property type="component" value="Unassembled WGS sequence"/>
</dbReference>
<reference evidence="1 2" key="1">
    <citation type="submission" date="2019-08" db="EMBL/GenBank/DDBJ databases">
        <title>Draft genome sequences of two oriental melons (Cucumis melo L. var makuwa).</title>
        <authorList>
            <person name="Kwon S.-Y."/>
        </authorList>
    </citation>
    <scope>NUCLEOTIDE SEQUENCE [LARGE SCALE GENOMIC DNA]</scope>
    <source>
        <strain evidence="2">cv. SW 3</strain>
        <tissue evidence="1">Leaf</tissue>
    </source>
</reference>
<evidence type="ECO:0000313" key="1">
    <source>
        <dbReference type="EMBL" id="KAA0066632.1"/>
    </source>
</evidence>
<name>A0A5A7VE48_CUCMM</name>
<dbReference type="AlphaFoldDB" id="A0A5A7VE48"/>
<dbReference type="EMBL" id="SSTE01000850">
    <property type="protein sequence ID" value="KAA0066632.1"/>
    <property type="molecule type" value="Genomic_DNA"/>
</dbReference>
<evidence type="ECO:0000313" key="2">
    <source>
        <dbReference type="Proteomes" id="UP000321393"/>
    </source>
</evidence>
<dbReference type="OrthoDB" id="8042871at2759"/>